<gene>
    <name evidence="1" type="ORF">CON36_37010</name>
</gene>
<reference evidence="1 2" key="1">
    <citation type="submission" date="2017-09" db="EMBL/GenBank/DDBJ databases">
        <title>Large-scale bioinformatics analysis of Bacillus genomes uncovers conserved roles of natural products in bacterial physiology.</title>
        <authorList>
            <consortium name="Agbiome Team Llc"/>
            <person name="Bleich R.M."/>
            <person name="Grubbs K.J."/>
            <person name="Santa Maria K.C."/>
            <person name="Allen S.E."/>
            <person name="Farag S."/>
            <person name="Shank E.A."/>
            <person name="Bowers A."/>
        </authorList>
    </citation>
    <scope>NUCLEOTIDE SEQUENCE [LARGE SCALE GENOMIC DNA]</scope>
    <source>
        <strain evidence="1 2">AFS092789</strain>
    </source>
</reference>
<protein>
    <recommendedName>
        <fullName evidence="3">Lipoprotein</fullName>
    </recommendedName>
</protein>
<dbReference type="AlphaFoldDB" id="A0A9X6XUP9"/>
<dbReference type="RefSeq" id="WP_098007494.1">
    <property type="nucleotide sequence ID" value="NZ_NVMX01000365.1"/>
</dbReference>
<sequence>MKKNAFLITALCTGLLFGCNNKEVHKESNTETESKIDKKQNDLTSNSKKINISGKTRFESLMHDKEGQEYKVSIIAVKEKKQIETENLAGATQGDAIYNGDYKVVLSKNGKVKQEVKVNNLTFNANSSHIELVKGKVELLLITQTESTNNNWGYAFIVKGDSLVQVKNGKDNSDSFMYSEAAFKEVEPYHYESAFYNNMEGKWVFTIYKLNEEKATLTPSNVEVYEFEEGTKYYNTYFVENNK</sequence>
<evidence type="ECO:0000313" key="1">
    <source>
        <dbReference type="EMBL" id="PDZ93843.1"/>
    </source>
</evidence>
<dbReference type="PROSITE" id="PS51257">
    <property type="entry name" value="PROKAR_LIPOPROTEIN"/>
    <property type="match status" value="1"/>
</dbReference>
<name>A0A9X6XUP9_BACCE</name>
<proteinExistence type="predicted"/>
<dbReference type="Proteomes" id="UP000219922">
    <property type="component" value="Unassembled WGS sequence"/>
</dbReference>
<evidence type="ECO:0008006" key="3">
    <source>
        <dbReference type="Google" id="ProtNLM"/>
    </source>
</evidence>
<dbReference type="EMBL" id="NVMX01000365">
    <property type="protein sequence ID" value="PDZ93843.1"/>
    <property type="molecule type" value="Genomic_DNA"/>
</dbReference>
<comment type="caution">
    <text evidence="1">The sequence shown here is derived from an EMBL/GenBank/DDBJ whole genome shotgun (WGS) entry which is preliminary data.</text>
</comment>
<accession>A0A9X6XUP9</accession>
<organism evidence="1 2">
    <name type="scientific">Bacillus cereus</name>
    <dbReference type="NCBI Taxonomy" id="1396"/>
    <lineage>
        <taxon>Bacteria</taxon>
        <taxon>Bacillati</taxon>
        <taxon>Bacillota</taxon>
        <taxon>Bacilli</taxon>
        <taxon>Bacillales</taxon>
        <taxon>Bacillaceae</taxon>
        <taxon>Bacillus</taxon>
        <taxon>Bacillus cereus group</taxon>
    </lineage>
</organism>
<evidence type="ECO:0000313" key="2">
    <source>
        <dbReference type="Proteomes" id="UP000219922"/>
    </source>
</evidence>